<evidence type="ECO:0000313" key="2">
    <source>
        <dbReference type="Proteomes" id="UP000886879"/>
    </source>
</evidence>
<evidence type="ECO:0000313" key="1">
    <source>
        <dbReference type="EMBL" id="HIQ60402.1"/>
    </source>
</evidence>
<accession>A0A9D0YR44</accession>
<reference evidence="1" key="2">
    <citation type="journal article" date="2021" name="PeerJ">
        <title>Extensive microbial diversity within the chicken gut microbiome revealed by metagenomics and culture.</title>
        <authorList>
            <person name="Gilroy R."/>
            <person name="Ravi A."/>
            <person name="Getino M."/>
            <person name="Pursley I."/>
            <person name="Horton D.L."/>
            <person name="Alikhan N.F."/>
            <person name="Baker D."/>
            <person name="Gharbi K."/>
            <person name="Hall N."/>
            <person name="Watson M."/>
            <person name="Adriaenssens E.M."/>
            <person name="Foster-Nyarko E."/>
            <person name="Jarju S."/>
            <person name="Secka A."/>
            <person name="Antonio M."/>
            <person name="Oren A."/>
            <person name="Chaudhuri R.R."/>
            <person name="La Ragione R."/>
            <person name="Hildebrand F."/>
            <person name="Pallen M.J."/>
        </authorList>
    </citation>
    <scope>NUCLEOTIDE SEQUENCE</scope>
    <source>
        <strain evidence="1">ChiGjej2B2-12916</strain>
    </source>
</reference>
<organism evidence="1 2">
    <name type="scientific">Candidatus Enterenecus faecium</name>
    <dbReference type="NCBI Taxonomy" id="2840780"/>
    <lineage>
        <taxon>Bacteria</taxon>
        <taxon>Bacillati</taxon>
        <taxon>Bacillota</taxon>
        <taxon>Clostridia</taxon>
        <taxon>Eubacteriales</taxon>
        <taxon>Candidatus Enterenecus</taxon>
    </lineage>
</organism>
<dbReference type="NCBIfam" id="NF046065">
    <property type="entry name" value="MtxRegRemB"/>
    <property type="match status" value="1"/>
</dbReference>
<gene>
    <name evidence="1" type="ORF">IAD31_02250</name>
</gene>
<sequence>MYLYMGQQVMVPEEDLVGIFDLDNTTWSHRTRTFLDRAEEEGRVIFVGEDLPRSFILCETEEGEEVVFLSQLSAATLARRASMAPWAMKASE</sequence>
<protein>
    <submittedName>
        <fullName evidence="1">DUF370 domain-containing protein</fullName>
    </submittedName>
</protein>
<name>A0A9D0YR44_9FIRM</name>
<dbReference type="AlphaFoldDB" id="A0A9D0YR44"/>
<dbReference type="EMBL" id="DVFO01000020">
    <property type="protein sequence ID" value="HIQ60402.1"/>
    <property type="molecule type" value="Genomic_DNA"/>
</dbReference>
<proteinExistence type="predicted"/>
<reference evidence="1" key="1">
    <citation type="submission" date="2020-10" db="EMBL/GenBank/DDBJ databases">
        <authorList>
            <person name="Gilroy R."/>
        </authorList>
    </citation>
    <scope>NUCLEOTIDE SEQUENCE</scope>
    <source>
        <strain evidence="1">ChiGjej2B2-12916</strain>
    </source>
</reference>
<comment type="caution">
    <text evidence="1">The sequence shown here is derived from an EMBL/GenBank/DDBJ whole genome shotgun (WGS) entry which is preliminary data.</text>
</comment>
<dbReference type="Proteomes" id="UP000886879">
    <property type="component" value="Unassembled WGS sequence"/>
</dbReference>